<sequence length="116" mass="13188">MHISVGTEGRSMLRIEIPTTQTEEHYLLQLEQAQLSRLTQEQLYQGFGPCAAVGDVKGKWIILWETQLKGRLQGEELERDAEKGEMCRGEEKQYSLGNLKANHMIWDDYSSDSGGD</sequence>
<keyword evidence="2" id="KW-1185">Reference proteome</keyword>
<evidence type="ECO:0000313" key="1">
    <source>
        <dbReference type="EMBL" id="KAA8544566.1"/>
    </source>
</evidence>
<accession>A0A5J5BPF6</accession>
<reference evidence="1 2" key="1">
    <citation type="submission" date="2019-09" db="EMBL/GenBank/DDBJ databases">
        <title>A chromosome-level genome assembly of the Chinese tupelo Nyssa sinensis.</title>
        <authorList>
            <person name="Yang X."/>
            <person name="Kang M."/>
            <person name="Yang Y."/>
            <person name="Xiong H."/>
            <person name="Wang M."/>
            <person name="Zhang Z."/>
            <person name="Wang Z."/>
            <person name="Wu H."/>
            <person name="Ma T."/>
            <person name="Liu J."/>
            <person name="Xi Z."/>
        </authorList>
    </citation>
    <scope>NUCLEOTIDE SEQUENCE [LARGE SCALE GENOMIC DNA]</scope>
    <source>
        <strain evidence="1">J267</strain>
        <tissue evidence="1">Leaf</tissue>
    </source>
</reference>
<protein>
    <submittedName>
        <fullName evidence="1">Uncharacterized protein</fullName>
    </submittedName>
</protein>
<dbReference type="Proteomes" id="UP000325577">
    <property type="component" value="Linkage Group LG11"/>
</dbReference>
<gene>
    <name evidence="1" type="ORF">F0562_022575</name>
</gene>
<dbReference type="EMBL" id="CM018034">
    <property type="protein sequence ID" value="KAA8544566.1"/>
    <property type="molecule type" value="Genomic_DNA"/>
</dbReference>
<dbReference type="AlphaFoldDB" id="A0A5J5BPF6"/>
<organism evidence="1 2">
    <name type="scientific">Nyssa sinensis</name>
    <dbReference type="NCBI Taxonomy" id="561372"/>
    <lineage>
        <taxon>Eukaryota</taxon>
        <taxon>Viridiplantae</taxon>
        <taxon>Streptophyta</taxon>
        <taxon>Embryophyta</taxon>
        <taxon>Tracheophyta</taxon>
        <taxon>Spermatophyta</taxon>
        <taxon>Magnoliopsida</taxon>
        <taxon>eudicotyledons</taxon>
        <taxon>Gunneridae</taxon>
        <taxon>Pentapetalae</taxon>
        <taxon>asterids</taxon>
        <taxon>Cornales</taxon>
        <taxon>Nyssaceae</taxon>
        <taxon>Nyssa</taxon>
    </lineage>
</organism>
<name>A0A5J5BPF6_9ASTE</name>
<proteinExistence type="predicted"/>
<evidence type="ECO:0000313" key="2">
    <source>
        <dbReference type="Proteomes" id="UP000325577"/>
    </source>
</evidence>